<gene>
    <name evidence="2" type="ORF">OBE_15442</name>
</gene>
<dbReference type="InterPro" id="IPR049369">
    <property type="entry name" value="BF1531-like_N"/>
</dbReference>
<proteinExistence type="predicted"/>
<comment type="caution">
    <text evidence="2">The sequence shown here is derived from an EMBL/GenBank/DDBJ whole genome shotgun (WGS) entry which is preliminary data.</text>
</comment>
<dbReference type="EMBL" id="AJWZ01010615">
    <property type="protein sequence ID" value="EKC47942.1"/>
    <property type="molecule type" value="Genomic_DNA"/>
</dbReference>
<dbReference type="AlphaFoldDB" id="K1RH34"/>
<evidence type="ECO:0000313" key="2">
    <source>
        <dbReference type="EMBL" id="EKC47942.1"/>
    </source>
</evidence>
<dbReference type="Pfam" id="PF21211">
    <property type="entry name" value="FkbH_N"/>
    <property type="match status" value="1"/>
</dbReference>
<sequence length="76" mass="8645">MFTFQQLKRNLKRDAASLSVKKLALLGDTATQFLAIALRGMGVEHGYHINLFEAEYNQVERQVLDLSSDFHTFNAD</sequence>
<reference evidence="2" key="1">
    <citation type="journal article" date="2013" name="Environ. Microbiol.">
        <title>Microbiota from the distal guts of lean and obese adolescents exhibit partial functional redundancy besides clear differences in community structure.</title>
        <authorList>
            <person name="Ferrer M."/>
            <person name="Ruiz A."/>
            <person name="Lanza F."/>
            <person name="Haange S.B."/>
            <person name="Oberbach A."/>
            <person name="Till H."/>
            <person name="Bargiela R."/>
            <person name="Campoy C."/>
            <person name="Segura M.T."/>
            <person name="Richter M."/>
            <person name="von Bergen M."/>
            <person name="Seifert J."/>
            <person name="Suarez A."/>
        </authorList>
    </citation>
    <scope>NUCLEOTIDE SEQUENCE</scope>
</reference>
<feature type="domain" description="BF1531-like N-terminal" evidence="1">
    <location>
        <begin position="22"/>
        <end position="76"/>
    </location>
</feature>
<accession>K1RH34</accession>
<evidence type="ECO:0000259" key="1">
    <source>
        <dbReference type="Pfam" id="PF21211"/>
    </source>
</evidence>
<dbReference type="InterPro" id="IPR036514">
    <property type="entry name" value="SGNH_hydro_sf"/>
</dbReference>
<protein>
    <recommendedName>
        <fullName evidence="1">BF1531-like N-terminal domain-containing protein</fullName>
    </recommendedName>
</protein>
<name>K1RH34_9ZZZZ</name>
<organism evidence="2">
    <name type="scientific">human gut metagenome</name>
    <dbReference type="NCBI Taxonomy" id="408170"/>
    <lineage>
        <taxon>unclassified sequences</taxon>
        <taxon>metagenomes</taxon>
        <taxon>organismal metagenomes</taxon>
    </lineage>
</organism>
<feature type="non-terminal residue" evidence="2">
    <location>
        <position position="76"/>
    </location>
</feature>
<dbReference type="Gene3D" id="3.40.50.1110">
    <property type="entry name" value="SGNH hydrolase"/>
    <property type="match status" value="1"/>
</dbReference>